<dbReference type="GO" id="GO:0008233">
    <property type="term" value="F:peptidase activity"/>
    <property type="evidence" value="ECO:0000318"/>
    <property type="project" value="GO_Central"/>
</dbReference>
<dbReference type="GO" id="GO:0007155">
    <property type="term" value="P:cell adhesion"/>
    <property type="evidence" value="ECO:0007669"/>
    <property type="project" value="InterPro"/>
</dbReference>
<dbReference type="VEuPathDB" id="TrichDB:TVAG_210160"/>
<accession>A2DVS3</accession>
<dbReference type="FunFam" id="3.90.132.10:FF:000018">
    <property type="entry name" value="Uncharacterized protein"/>
    <property type="match status" value="1"/>
</dbReference>
<evidence type="ECO:0000256" key="6">
    <source>
        <dbReference type="ARBA" id="ARBA00022833"/>
    </source>
</evidence>
<dbReference type="Proteomes" id="UP000001542">
    <property type="component" value="Unassembled WGS sequence"/>
</dbReference>
<dbReference type="GO" id="GO:0005737">
    <property type="term" value="C:cytoplasm"/>
    <property type="evidence" value="ECO:0000318"/>
    <property type="project" value="GO_Central"/>
</dbReference>
<dbReference type="Gene3D" id="3.90.132.10">
    <property type="entry name" value="Leishmanolysin , domain 2"/>
    <property type="match status" value="1"/>
</dbReference>
<dbReference type="GO" id="GO:0006508">
    <property type="term" value="P:proteolysis"/>
    <property type="evidence" value="ECO:0007669"/>
    <property type="project" value="UniProtKB-KW"/>
</dbReference>
<evidence type="ECO:0000256" key="5">
    <source>
        <dbReference type="ARBA" id="ARBA00022801"/>
    </source>
</evidence>
<evidence type="ECO:0000256" key="3">
    <source>
        <dbReference type="ARBA" id="ARBA00022670"/>
    </source>
</evidence>
<keyword evidence="6" id="KW-0862">Zinc</keyword>
<keyword evidence="4" id="KW-0479">Metal-binding</keyword>
<evidence type="ECO:0008006" key="10">
    <source>
        <dbReference type="Google" id="ProtNLM"/>
    </source>
</evidence>
<keyword evidence="9" id="KW-1185">Reference proteome</keyword>
<evidence type="ECO:0000256" key="7">
    <source>
        <dbReference type="ARBA" id="ARBA00023049"/>
    </source>
</evidence>
<reference evidence="8" key="2">
    <citation type="journal article" date="2007" name="Science">
        <title>Draft genome sequence of the sexually transmitted pathogen Trichomonas vaginalis.</title>
        <authorList>
            <person name="Carlton J.M."/>
            <person name="Hirt R.P."/>
            <person name="Silva J.C."/>
            <person name="Delcher A.L."/>
            <person name="Schatz M."/>
            <person name="Zhao Q."/>
            <person name="Wortman J.R."/>
            <person name="Bidwell S.L."/>
            <person name="Alsmark U.C.M."/>
            <person name="Besteiro S."/>
            <person name="Sicheritz-Ponten T."/>
            <person name="Noel C.J."/>
            <person name="Dacks J.B."/>
            <person name="Foster P.G."/>
            <person name="Simillion C."/>
            <person name="Van de Peer Y."/>
            <person name="Miranda-Saavedra D."/>
            <person name="Barton G.J."/>
            <person name="Westrop G.D."/>
            <person name="Mueller S."/>
            <person name="Dessi D."/>
            <person name="Fiori P.L."/>
            <person name="Ren Q."/>
            <person name="Paulsen I."/>
            <person name="Zhang H."/>
            <person name="Bastida-Corcuera F.D."/>
            <person name="Simoes-Barbosa A."/>
            <person name="Brown M.T."/>
            <person name="Hayes R.D."/>
            <person name="Mukherjee M."/>
            <person name="Okumura C.Y."/>
            <person name="Schneider R."/>
            <person name="Smith A.J."/>
            <person name="Vanacova S."/>
            <person name="Villalvazo M."/>
            <person name="Haas B.J."/>
            <person name="Pertea M."/>
            <person name="Feldblyum T.V."/>
            <person name="Utterback T.R."/>
            <person name="Shu C.L."/>
            <person name="Osoegawa K."/>
            <person name="de Jong P.J."/>
            <person name="Hrdy I."/>
            <person name="Horvathova L."/>
            <person name="Zubacova Z."/>
            <person name="Dolezal P."/>
            <person name="Malik S.B."/>
            <person name="Logsdon J.M. Jr."/>
            <person name="Henze K."/>
            <person name="Gupta A."/>
            <person name="Wang C.C."/>
            <person name="Dunne R.L."/>
            <person name="Upcroft J.A."/>
            <person name="Upcroft P."/>
            <person name="White O."/>
            <person name="Salzberg S.L."/>
            <person name="Tang P."/>
            <person name="Chiu C.-H."/>
            <person name="Lee Y.-S."/>
            <person name="Embley T.M."/>
            <person name="Coombs G.H."/>
            <person name="Mottram J.C."/>
            <person name="Tachezy J."/>
            <person name="Fraser-Liggett C.M."/>
            <person name="Johnson P.J."/>
        </authorList>
    </citation>
    <scope>NUCLEOTIDE SEQUENCE [LARGE SCALE GENOMIC DNA]</scope>
    <source>
        <strain evidence="8">G3</strain>
    </source>
</reference>
<dbReference type="GO" id="GO:0046872">
    <property type="term" value="F:metal ion binding"/>
    <property type="evidence" value="ECO:0007669"/>
    <property type="project" value="UniProtKB-KW"/>
</dbReference>
<keyword evidence="5" id="KW-0378">Hydrolase</keyword>
<evidence type="ECO:0000256" key="2">
    <source>
        <dbReference type="ARBA" id="ARBA00005860"/>
    </source>
</evidence>
<dbReference type="SUPFAM" id="SSF55486">
    <property type="entry name" value="Metalloproteases ('zincins'), catalytic domain"/>
    <property type="match status" value="1"/>
</dbReference>
<comment type="similarity">
    <text evidence="2">Belongs to the peptidase M8 family.</text>
</comment>
<dbReference type="AlphaFoldDB" id="A2DVS3"/>
<dbReference type="EMBL" id="DS113255">
    <property type="protein sequence ID" value="EAY15486.1"/>
    <property type="molecule type" value="Genomic_DNA"/>
</dbReference>
<evidence type="ECO:0000313" key="8">
    <source>
        <dbReference type="EMBL" id="EAY15486.1"/>
    </source>
</evidence>
<evidence type="ECO:0000256" key="4">
    <source>
        <dbReference type="ARBA" id="ARBA00022723"/>
    </source>
</evidence>
<dbReference type="InParanoid" id="A2DVS3"/>
<reference evidence="8" key="1">
    <citation type="submission" date="2006-10" db="EMBL/GenBank/DDBJ databases">
        <authorList>
            <person name="Amadeo P."/>
            <person name="Zhao Q."/>
            <person name="Wortman J."/>
            <person name="Fraser-Liggett C."/>
            <person name="Carlton J."/>
        </authorList>
    </citation>
    <scope>NUCLEOTIDE SEQUENCE</scope>
    <source>
        <strain evidence="8">G3</strain>
    </source>
</reference>
<name>A2DVS3_TRIV3</name>
<evidence type="ECO:0000256" key="1">
    <source>
        <dbReference type="ARBA" id="ARBA00001947"/>
    </source>
</evidence>
<protein>
    <recommendedName>
        <fullName evidence="10">GP63-like</fullName>
    </recommendedName>
</protein>
<organism evidence="8 9">
    <name type="scientific">Trichomonas vaginalis (strain ATCC PRA-98 / G3)</name>
    <dbReference type="NCBI Taxonomy" id="412133"/>
    <lineage>
        <taxon>Eukaryota</taxon>
        <taxon>Metamonada</taxon>
        <taxon>Parabasalia</taxon>
        <taxon>Trichomonadida</taxon>
        <taxon>Trichomonadidae</taxon>
        <taxon>Trichomonas</taxon>
    </lineage>
</organism>
<keyword evidence="3" id="KW-0645">Protease</keyword>
<dbReference type="GO" id="GO:0016020">
    <property type="term" value="C:membrane"/>
    <property type="evidence" value="ECO:0007669"/>
    <property type="project" value="InterPro"/>
</dbReference>
<evidence type="ECO:0000313" key="9">
    <source>
        <dbReference type="Proteomes" id="UP000001542"/>
    </source>
</evidence>
<sequence length="302" mass="34842">MFSKITSQDQVTHRPLTGILVLDQEYFDDFQNGFSTPTFNNYYYQKFLALTFRIMGIDNTVFDQYHPYNSNEPYDSNGNTCTVTNQYNKTFKYLKTPFSQIFFANHYRSERANHDHSDCYGIELDDFSERDDFLDATQSFSSPASRVYYSDINAYANFYIIASDRIRASLNKRITDVTTAMLRDSGFYKINISKAYPLIWGNPETGVAFDDFSTGSPRSWPPDLYYITSNSQSPLVPSFDFKMRLLSINLPSSIPTCPRNESTSFCYAQQWYQGPLKDGMNIDLYNLAFDYIGCPKVCLAQT</sequence>
<gene>
    <name evidence="8" type="ORF">TVAG_210160</name>
</gene>
<keyword evidence="7" id="KW-0482">Metalloprotease</keyword>
<proteinExistence type="inferred from homology"/>
<dbReference type="PANTHER" id="PTHR10942">
    <property type="entry name" value="LEISHMANOLYSIN-LIKE PEPTIDASE"/>
    <property type="match status" value="1"/>
</dbReference>
<dbReference type="GO" id="GO:0004222">
    <property type="term" value="F:metalloendopeptidase activity"/>
    <property type="evidence" value="ECO:0007669"/>
    <property type="project" value="InterPro"/>
</dbReference>
<dbReference type="PANTHER" id="PTHR10942:SF0">
    <property type="entry name" value="LEISHMANOLYSIN-LIKE PEPTIDASE"/>
    <property type="match status" value="1"/>
</dbReference>
<dbReference type="VEuPathDB" id="TrichDB:TVAGG3_0326040"/>
<dbReference type="OrthoDB" id="527990at2759"/>
<comment type="cofactor">
    <cofactor evidence="1">
        <name>Zn(2+)</name>
        <dbReference type="ChEBI" id="CHEBI:29105"/>
    </cofactor>
</comment>
<dbReference type="InterPro" id="IPR001577">
    <property type="entry name" value="Peptidase_M8"/>
</dbReference>